<dbReference type="OrthoDB" id="1449138at2"/>
<dbReference type="RefSeq" id="WP_136844217.1">
    <property type="nucleotide sequence ID" value="NZ_SUPL01000006.1"/>
</dbReference>
<evidence type="ECO:0000313" key="2">
    <source>
        <dbReference type="Proteomes" id="UP000307657"/>
    </source>
</evidence>
<evidence type="ECO:0000313" key="1">
    <source>
        <dbReference type="EMBL" id="TJY33937.1"/>
    </source>
</evidence>
<dbReference type="Proteomes" id="UP000307657">
    <property type="component" value="Unassembled WGS sequence"/>
</dbReference>
<keyword evidence="2" id="KW-1185">Reference proteome</keyword>
<comment type="caution">
    <text evidence="1">The sequence shown here is derived from an EMBL/GenBank/DDBJ whole genome shotgun (WGS) entry which is preliminary data.</text>
</comment>
<reference evidence="1 2" key="1">
    <citation type="submission" date="2019-04" db="EMBL/GenBank/DDBJ databases">
        <title>Lacinutrix sp. nov., isolated from marine water.</title>
        <authorList>
            <person name="Kim W."/>
        </authorList>
    </citation>
    <scope>NUCLEOTIDE SEQUENCE [LARGE SCALE GENOMIC DNA]</scope>
    <source>
        <strain evidence="1 2">CAU 1491</strain>
    </source>
</reference>
<dbReference type="AlphaFoldDB" id="A0A4U0EQI6"/>
<dbReference type="EMBL" id="SUPL01000006">
    <property type="protein sequence ID" value="TJY33937.1"/>
    <property type="molecule type" value="Genomic_DNA"/>
</dbReference>
<name>A0A4U0EQI6_9FLAO</name>
<organism evidence="1 2">
    <name type="scientific">Pontimicrobium aquaticum</name>
    <dbReference type="NCBI Taxonomy" id="2565367"/>
    <lineage>
        <taxon>Bacteria</taxon>
        <taxon>Pseudomonadati</taxon>
        <taxon>Bacteroidota</taxon>
        <taxon>Flavobacteriia</taxon>
        <taxon>Flavobacteriales</taxon>
        <taxon>Flavobacteriaceae</taxon>
        <taxon>Pontimicrobium</taxon>
    </lineage>
</organism>
<accession>A0A4U0EQI6</accession>
<sequence length="109" mass="12671">MNKYKDSTIFKSIIITLVIALIVPSFVKLAHALENHKHNTCVKTQKTHFHEFNLDCEFYKFKTNPQIAISFDFTEDLETETLISPILSQYQFISDYQKLSFSLRGPPVI</sequence>
<protein>
    <submittedName>
        <fullName evidence="1">Uncharacterized protein</fullName>
    </submittedName>
</protein>
<gene>
    <name evidence="1" type="ORF">E5167_11475</name>
</gene>
<proteinExistence type="predicted"/>